<dbReference type="InterPro" id="IPR004210">
    <property type="entry name" value="BESS_motif"/>
</dbReference>
<dbReference type="AlphaFoldDB" id="A0A9N9R389"/>
<feature type="region of interest" description="Disordered" evidence="2">
    <location>
        <begin position="100"/>
        <end position="139"/>
    </location>
</feature>
<dbReference type="Pfam" id="PF02944">
    <property type="entry name" value="BESS"/>
    <property type="match status" value="1"/>
</dbReference>
<evidence type="ECO:0000259" key="3">
    <source>
        <dbReference type="PROSITE" id="PS51029"/>
    </source>
</evidence>
<name>A0A9N9R389_9NEOP</name>
<dbReference type="EMBL" id="OU893333">
    <property type="protein sequence ID" value="CAG9788474.1"/>
    <property type="molecule type" value="Genomic_DNA"/>
</dbReference>
<dbReference type="InterPro" id="IPR039353">
    <property type="entry name" value="TF_Adf1"/>
</dbReference>
<gene>
    <name evidence="5" type="ORF">DIATSA_LOCUS6273</name>
</gene>
<dbReference type="GO" id="GO:0005634">
    <property type="term" value="C:nucleus"/>
    <property type="evidence" value="ECO:0007669"/>
    <property type="project" value="UniProtKB-SubCell"/>
</dbReference>
<sequence>MTDEQLIEYVKLRPVLYNKTFSQYRDQTVRNIAWEEIAEQLNTPAEELKERWGKLRNLYNSALQRRRKKSNLKYPWKFEKEMEFLMPFIDGKLAAINSSSNNFTNDEDSTHDSELHYSDESAASPPPPAQSPAPEASSSQVIANNTAKHRIKSESDDALLRDMVDIMKSSHAVKLKRTITDMDEHDHFFLSMSKQLKTLPPTDQAEIKFQLHKLIHESEIKMFNNYK</sequence>
<feature type="domain" description="MADF" evidence="3">
    <location>
        <begin position="5"/>
        <end position="90"/>
    </location>
</feature>
<reference evidence="5" key="1">
    <citation type="submission" date="2021-12" db="EMBL/GenBank/DDBJ databases">
        <authorList>
            <person name="King R."/>
        </authorList>
    </citation>
    <scope>NUCLEOTIDE SEQUENCE</scope>
</reference>
<evidence type="ECO:0000313" key="6">
    <source>
        <dbReference type="Proteomes" id="UP001153714"/>
    </source>
</evidence>
<reference evidence="5" key="2">
    <citation type="submission" date="2022-10" db="EMBL/GenBank/DDBJ databases">
        <authorList>
            <consortium name="ENA_rothamsted_submissions"/>
            <consortium name="culmorum"/>
            <person name="King R."/>
        </authorList>
    </citation>
    <scope>NUCLEOTIDE SEQUENCE</scope>
</reference>
<dbReference type="GO" id="GO:0005667">
    <property type="term" value="C:transcription regulator complex"/>
    <property type="evidence" value="ECO:0007669"/>
    <property type="project" value="TreeGrafter"/>
</dbReference>
<keyword evidence="6" id="KW-1185">Reference proteome</keyword>
<comment type="subcellular location">
    <subcellularLocation>
        <location evidence="1">Nucleus</location>
    </subcellularLocation>
</comment>
<evidence type="ECO:0000256" key="2">
    <source>
        <dbReference type="SAM" id="MobiDB-lite"/>
    </source>
</evidence>
<dbReference type="PROSITE" id="PS51029">
    <property type="entry name" value="MADF"/>
    <property type="match status" value="1"/>
</dbReference>
<dbReference type="SMART" id="SM00595">
    <property type="entry name" value="MADF"/>
    <property type="match status" value="1"/>
</dbReference>
<feature type="domain" description="BESS" evidence="4">
    <location>
        <begin position="182"/>
        <end position="221"/>
    </location>
</feature>
<evidence type="ECO:0000313" key="5">
    <source>
        <dbReference type="EMBL" id="CAG9788474.1"/>
    </source>
</evidence>
<feature type="compositionally biased region" description="Basic and acidic residues" evidence="2">
    <location>
        <begin position="108"/>
        <end position="119"/>
    </location>
</feature>
<dbReference type="GO" id="GO:0006357">
    <property type="term" value="P:regulation of transcription by RNA polymerase II"/>
    <property type="evidence" value="ECO:0007669"/>
    <property type="project" value="TreeGrafter"/>
</dbReference>
<dbReference type="Pfam" id="PF10545">
    <property type="entry name" value="MADF_DNA_bdg"/>
    <property type="match status" value="1"/>
</dbReference>
<evidence type="ECO:0000259" key="4">
    <source>
        <dbReference type="PROSITE" id="PS51031"/>
    </source>
</evidence>
<evidence type="ECO:0000256" key="1">
    <source>
        <dbReference type="PROSITE-ProRule" id="PRU00371"/>
    </source>
</evidence>
<dbReference type="GO" id="GO:0003677">
    <property type="term" value="F:DNA binding"/>
    <property type="evidence" value="ECO:0007669"/>
    <property type="project" value="InterPro"/>
</dbReference>
<dbReference type="PANTHER" id="PTHR12243">
    <property type="entry name" value="MADF DOMAIN TRANSCRIPTION FACTOR"/>
    <property type="match status" value="1"/>
</dbReference>
<dbReference type="OrthoDB" id="6081971at2759"/>
<dbReference type="InterPro" id="IPR006578">
    <property type="entry name" value="MADF-dom"/>
</dbReference>
<evidence type="ECO:0008006" key="7">
    <source>
        <dbReference type="Google" id="ProtNLM"/>
    </source>
</evidence>
<proteinExistence type="predicted"/>
<protein>
    <recommendedName>
        <fullName evidence="7">Transcription factor Adf-1</fullName>
    </recommendedName>
</protein>
<accession>A0A9N9R389</accession>
<dbReference type="PROSITE" id="PS51031">
    <property type="entry name" value="BESS"/>
    <property type="match status" value="1"/>
</dbReference>
<organism evidence="5 6">
    <name type="scientific">Diatraea saccharalis</name>
    <name type="common">sugarcane borer</name>
    <dbReference type="NCBI Taxonomy" id="40085"/>
    <lineage>
        <taxon>Eukaryota</taxon>
        <taxon>Metazoa</taxon>
        <taxon>Ecdysozoa</taxon>
        <taxon>Arthropoda</taxon>
        <taxon>Hexapoda</taxon>
        <taxon>Insecta</taxon>
        <taxon>Pterygota</taxon>
        <taxon>Neoptera</taxon>
        <taxon>Endopterygota</taxon>
        <taxon>Lepidoptera</taxon>
        <taxon>Glossata</taxon>
        <taxon>Ditrysia</taxon>
        <taxon>Pyraloidea</taxon>
        <taxon>Crambidae</taxon>
        <taxon>Crambinae</taxon>
        <taxon>Diatraea</taxon>
    </lineage>
</organism>
<dbReference type="PANTHER" id="PTHR12243:SF67">
    <property type="entry name" value="COREPRESSOR OF PANGOLIN, ISOFORM A-RELATED"/>
    <property type="match status" value="1"/>
</dbReference>
<dbReference type="Proteomes" id="UP001153714">
    <property type="component" value="Chromosome 2"/>
</dbReference>
<keyword evidence="1" id="KW-0539">Nucleus</keyword>